<dbReference type="EMBL" id="CP076132">
    <property type="protein sequence ID" value="QWG00120.1"/>
    <property type="molecule type" value="Genomic_DNA"/>
</dbReference>
<accession>A0AAX1MXR3</accession>
<name>A0AAX1MXR3_9BACT</name>
<sequence length="269" mass="30950">MKNKNYITITNFLPQVKGNSINFAPTGSNSLAEWVKMDNNNYWIHTILEKNNTDICLYTDGERSLEDAAHLVLSDAELMEKYIWKDTVAYTQAEMINMIHLNDNLSWHDLAFADRLIINDEFPSNYYFAKKVNPNALSYDKKINKLLTKVSDNNRYIESINDYLNIFILPISASTDEKELLHIMNSILIGGNEKILRLEGTLNKDGHCIKIKKTGEHLVHSIQFSKKDQQDYIFGVMNDTNANTNLLLDNLCKNITPAIDRIEDIMAHF</sequence>
<dbReference type="AlphaFoldDB" id="A0AAX1MXR3"/>
<protein>
    <submittedName>
        <fullName evidence="1">Uncharacterized protein</fullName>
    </submittedName>
</protein>
<evidence type="ECO:0000313" key="1">
    <source>
        <dbReference type="EMBL" id="QWG00120.1"/>
    </source>
</evidence>
<organism evidence="1 2">
    <name type="scientific">Flammeovirga yaeyamensis</name>
    <dbReference type="NCBI Taxonomy" id="367791"/>
    <lineage>
        <taxon>Bacteria</taxon>
        <taxon>Pseudomonadati</taxon>
        <taxon>Bacteroidota</taxon>
        <taxon>Cytophagia</taxon>
        <taxon>Cytophagales</taxon>
        <taxon>Flammeovirgaceae</taxon>
        <taxon>Flammeovirga</taxon>
    </lineage>
</organism>
<gene>
    <name evidence="1" type="ORF">KMW28_10690</name>
</gene>
<keyword evidence="2" id="KW-1185">Reference proteome</keyword>
<dbReference type="RefSeq" id="WP_169663427.1">
    <property type="nucleotide sequence ID" value="NZ_CP076132.1"/>
</dbReference>
<evidence type="ECO:0000313" key="2">
    <source>
        <dbReference type="Proteomes" id="UP000678679"/>
    </source>
</evidence>
<proteinExistence type="predicted"/>
<dbReference type="Proteomes" id="UP000678679">
    <property type="component" value="Chromosome 1"/>
</dbReference>
<dbReference type="KEGG" id="fya:KMW28_10690"/>
<reference evidence="1 2" key="1">
    <citation type="submission" date="2021-05" db="EMBL/GenBank/DDBJ databases">
        <title>Comparative genomic studies on the polysaccharide-degrading batcterial strains of the Flammeovirga genus.</title>
        <authorList>
            <person name="Zewei F."/>
            <person name="Zheng Z."/>
            <person name="Yu L."/>
            <person name="Ruyue G."/>
            <person name="Yanhong M."/>
            <person name="Yuanyuan C."/>
            <person name="Jingyan G."/>
            <person name="Wenjun H."/>
        </authorList>
    </citation>
    <scope>NUCLEOTIDE SEQUENCE [LARGE SCALE GENOMIC DNA]</scope>
    <source>
        <strain evidence="1 2">NBRC:100898</strain>
    </source>
</reference>